<keyword evidence="7" id="KW-1015">Disulfide bond</keyword>
<dbReference type="InterPro" id="IPR008952">
    <property type="entry name" value="Tetraspanin_EC2_sf"/>
</dbReference>
<evidence type="ECO:0000313" key="10">
    <source>
        <dbReference type="Proteomes" id="UP000252040"/>
    </source>
</evidence>
<keyword evidence="4 9" id="KW-0812">Transmembrane</keyword>
<dbReference type="FunCoup" id="A0A341BQP0">
    <property type="interactions" value="427"/>
</dbReference>
<feature type="transmembrane region" description="Helical" evidence="9">
    <location>
        <begin position="280"/>
        <end position="297"/>
    </location>
</feature>
<dbReference type="Pfam" id="PF00335">
    <property type="entry name" value="Tetraspanin"/>
    <property type="match status" value="2"/>
</dbReference>
<comment type="similarity">
    <text evidence="2">Belongs to the tetraspanin (TM4SF) family.</text>
</comment>
<accession>A0A341BQP0</accession>
<dbReference type="GeneID" id="112402350"/>
<comment type="subcellular location">
    <subcellularLocation>
        <location evidence="1">Cell membrane</location>
        <topology evidence="1">Multi-pass membrane protein</topology>
    </subcellularLocation>
</comment>
<evidence type="ECO:0000256" key="1">
    <source>
        <dbReference type="ARBA" id="ARBA00004651"/>
    </source>
</evidence>
<evidence type="ECO:0000256" key="2">
    <source>
        <dbReference type="ARBA" id="ARBA00006840"/>
    </source>
</evidence>
<evidence type="ECO:0000256" key="7">
    <source>
        <dbReference type="ARBA" id="ARBA00023157"/>
    </source>
</evidence>
<reference evidence="11" key="1">
    <citation type="submission" date="2025-08" db="UniProtKB">
        <authorList>
            <consortium name="RefSeq"/>
        </authorList>
    </citation>
    <scope>IDENTIFICATION</scope>
    <source>
        <tissue evidence="11">Meat</tissue>
    </source>
</reference>
<sequence>MGEKCGDPGSARPRDAGRARSQGWGFRLGGSMALCRDSSRCVEHQAHFESALSRCPAGVLGVEFGSQQPAPGGDVELAHWSDKETEVPSAHTRKLWRQTGNQGRSFNHCGLRPARLQAGDRASLKCFPSLPRSSLSDVCAPLQPLERPLPAGGWDVCVHTPLAAGAEGTRGHPTGGALSASGVTLGECPSQPPKLGVATATIAFIQAHPSGSLAGGVILGVALWLRHDPQTTNLLYLELGDRPAPNTFYVGIYILIAVGAVMMFVGFLGCYGAIQESQCLLGTFFTCLVILYFVLSAKEDGVQGSLRSTAKWEEGAEWAPWAPFSPWREPAQLPAPTPGRRSSWGHVSRAEGGRPPSLQLNCCGSNALTTVTTSVFKNSLCPSSGNVISNLLKEDCHGKIDELFSGKLYLIGIAAIVVAVIMIFEMILSMVLCCGIRSSSVY</sequence>
<feature type="region of interest" description="Disordered" evidence="8">
    <location>
        <begin position="333"/>
        <end position="353"/>
    </location>
</feature>
<dbReference type="PROSITE" id="PS00421">
    <property type="entry name" value="TM4_1"/>
    <property type="match status" value="1"/>
</dbReference>
<dbReference type="InterPro" id="IPR018499">
    <property type="entry name" value="Tetraspanin/Peripherin"/>
</dbReference>
<name>A0A341BQP0_NEOAA</name>
<evidence type="ECO:0000256" key="4">
    <source>
        <dbReference type="ARBA" id="ARBA00022692"/>
    </source>
</evidence>
<organism evidence="10 11">
    <name type="scientific">Neophocaena asiaeorientalis asiaeorientalis</name>
    <name type="common">Yangtze finless porpoise</name>
    <name type="synonym">Neophocaena phocaenoides subsp. asiaeorientalis</name>
    <dbReference type="NCBI Taxonomy" id="1706337"/>
    <lineage>
        <taxon>Eukaryota</taxon>
        <taxon>Metazoa</taxon>
        <taxon>Chordata</taxon>
        <taxon>Craniata</taxon>
        <taxon>Vertebrata</taxon>
        <taxon>Euteleostomi</taxon>
        <taxon>Mammalia</taxon>
        <taxon>Eutheria</taxon>
        <taxon>Laurasiatheria</taxon>
        <taxon>Artiodactyla</taxon>
        <taxon>Whippomorpha</taxon>
        <taxon>Cetacea</taxon>
        <taxon>Odontoceti</taxon>
        <taxon>Phocoenidae</taxon>
        <taxon>Neophocaena</taxon>
    </lineage>
</organism>
<evidence type="ECO:0000256" key="9">
    <source>
        <dbReference type="SAM" id="Phobius"/>
    </source>
</evidence>
<proteinExistence type="inferred from homology"/>
<dbReference type="KEGG" id="nasi:112402350"/>
<keyword evidence="6 9" id="KW-0472">Membrane</keyword>
<dbReference type="STRING" id="1706337.A0A341BQP0"/>
<keyword evidence="3" id="KW-1003">Cell membrane</keyword>
<dbReference type="InParanoid" id="A0A341BQP0"/>
<feature type="transmembrane region" description="Helical" evidence="9">
    <location>
        <begin position="248"/>
        <end position="274"/>
    </location>
</feature>
<evidence type="ECO:0000256" key="3">
    <source>
        <dbReference type="ARBA" id="ARBA00022475"/>
    </source>
</evidence>
<dbReference type="PRINTS" id="PR00259">
    <property type="entry name" value="TMFOUR"/>
</dbReference>
<dbReference type="SUPFAM" id="SSF48652">
    <property type="entry name" value="Tetraspanin"/>
    <property type="match status" value="1"/>
</dbReference>
<evidence type="ECO:0000256" key="6">
    <source>
        <dbReference type="ARBA" id="ARBA00023136"/>
    </source>
</evidence>
<keyword evidence="5 9" id="KW-1133">Transmembrane helix</keyword>
<feature type="region of interest" description="Disordered" evidence="8">
    <location>
        <begin position="1"/>
        <end position="22"/>
    </location>
</feature>
<dbReference type="Proteomes" id="UP000252040">
    <property type="component" value="Unplaced"/>
</dbReference>
<evidence type="ECO:0000313" key="11">
    <source>
        <dbReference type="RefSeq" id="XP_024604981.1"/>
    </source>
</evidence>
<dbReference type="CTD" id="975"/>
<evidence type="ECO:0000256" key="5">
    <source>
        <dbReference type="ARBA" id="ARBA00022989"/>
    </source>
</evidence>
<protein>
    <submittedName>
        <fullName evidence="11">CD81 antigen</fullName>
    </submittedName>
</protein>
<dbReference type="PANTHER" id="PTHR19282">
    <property type="entry name" value="TETRASPANIN"/>
    <property type="match status" value="1"/>
</dbReference>
<dbReference type="Gene3D" id="1.10.1450.10">
    <property type="entry name" value="Tetraspanin"/>
    <property type="match status" value="1"/>
</dbReference>
<dbReference type="InterPro" id="IPR018503">
    <property type="entry name" value="Tetraspanin_CS"/>
</dbReference>
<dbReference type="AlphaFoldDB" id="A0A341BQP0"/>
<dbReference type="RefSeq" id="XP_024604981.1">
    <property type="nucleotide sequence ID" value="XM_024749213.1"/>
</dbReference>
<dbReference type="PANTHER" id="PTHR19282:SF214">
    <property type="entry name" value="CD81 ANTIGEN"/>
    <property type="match status" value="1"/>
</dbReference>
<evidence type="ECO:0000256" key="8">
    <source>
        <dbReference type="SAM" id="MobiDB-lite"/>
    </source>
</evidence>
<feature type="compositionally biased region" description="Basic and acidic residues" evidence="8">
    <location>
        <begin position="1"/>
        <end position="18"/>
    </location>
</feature>
<feature type="transmembrane region" description="Helical" evidence="9">
    <location>
        <begin position="408"/>
        <end position="432"/>
    </location>
</feature>
<gene>
    <name evidence="11" type="primary">CD81</name>
</gene>
<keyword evidence="10" id="KW-1185">Reference proteome</keyword>
<dbReference type="GO" id="GO:0005886">
    <property type="term" value="C:plasma membrane"/>
    <property type="evidence" value="ECO:0007669"/>
    <property type="project" value="UniProtKB-SubCell"/>
</dbReference>